<feature type="domain" description="N-acetyltransferase" evidence="3">
    <location>
        <begin position="4"/>
        <end position="172"/>
    </location>
</feature>
<dbReference type="Pfam" id="PF00583">
    <property type="entry name" value="Acetyltransf_1"/>
    <property type="match status" value="1"/>
</dbReference>
<dbReference type="OrthoDB" id="7205533at2"/>
<keyword evidence="2" id="KW-0012">Acyltransferase</keyword>
<dbReference type="PANTHER" id="PTHR42919">
    <property type="entry name" value="N-ALPHA-ACETYLTRANSFERASE"/>
    <property type="match status" value="1"/>
</dbReference>
<evidence type="ECO:0000259" key="3">
    <source>
        <dbReference type="PROSITE" id="PS51186"/>
    </source>
</evidence>
<dbReference type="RefSeq" id="WP_111596393.1">
    <property type="nucleotide sequence ID" value="NZ_QLLL01000002.1"/>
</dbReference>
<organism evidence="4 5">
    <name type="scientific">Chitinophaga skermanii</name>
    <dbReference type="NCBI Taxonomy" id="331697"/>
    <lineage>
        <taxon>Bacteria</taxon>
        <taxon>Pseudomonadati</taxon>
        <taxon>Bacteroidota</taxon>
        <taxon>Chitinophagia</taxon>
        <taxon>Chitinophagales</taxon>
        <taxon>Chitinophagaceae</taxon>
        <taxon>Chitinophaga</taxon>
    </lineage>
</organism>
<evidence type="ECO:0000313" key="5">
    <source>
        <dbReference type="Proteomes" id="UP000249547"/>
    </source>
</evidence>
<dbReference type="InterPro" id="IPR000182">
    <property type="entry name" value="GNAT_dom"/>
</dbReference>
<proteinExistence type="predicted"/>
<dbReference type="PROSITE" id="PS51186">
    <property type="entry name" value="GNAT"/>
    <property type="match status" value="1"/>
</dbReference>
<evidence type="ECO:0000313" key="4">
    <source>
        <dbReference type="EMBL" id="RAJ08227.1"/>
    </source>
</evidence>
<dbReference type="EMBL" id="QLLL01000002">
    <property type="protein sequence ID" value="RAJ08227.1"/>
    <property type="molecule type" value="Genomic_DNA"/>
</dbReference>
<dbReference type="InterPro" id="IPR051556">
    <property type="entry name" value="N-term/lysine_N-AcTrnsfr"/>
</dbReference>
<dbReference type="Gene3D" id="3.40.630.30">
    <property type="match status" value="1"/>
</dbReference>
<keyword evidence="1 4" id="KW-0808">Transferase</keyword>
<reference evidence="4 5" key="1">
    <citation type="submission" date="2018-06" db="EMBL/GenBank/DDBJ databases">
        <title>Genomic Encyclopedia of Archaeal and Bacterial Type Strains, Phase II (KMG-II): from individual species to whole genera.</title>
        <authorList>
            <person name="Goeker M."/>
        </authorList>
    </citation>
    <scope>NUCLEOTIDE SEQUENCE [LARGE SCALE GENOMIC DNA]</scope>
    <source>
        <strain evidence="4 5">DSM 23857</strain>
    </source>
</reference>
<dbReference type="AlphaFoldDB" id="A0A327R2W1"/>
<protein>
    <submittedName>
        <fullName evidence="4">Acetyltransferase (GNAT) family protein</fullName>
    </submittedName>
</protein>
<dbReference type="Proteomes" id="UP000249547">
    <property type="component" value="Unassembled WGS sequence"/>
</dbReference>
<dbReference type="PANTHER" id="PTHR42919:SF8">
    <property type="entry name" value="N-ALPHA-ACETYLTRANSFERASE 50"/>
    <property type="match status" value="1"/>
</dbReference>
<evidence type="ECO:0000256" key="2">
    <source>
        <dbReference type="ARBA" id="ARBA00023315"/>
    </source>
</evidence>
<sequence length="172" mass="19584">MQTISIIQAGENDVVALQQIAQTTFIAAYAAVNTQENMDKYLHEDLGLPQLRSELNNPHSLFFFAQLDGQNIGYIKLNIGDAQTHLQEKNTLEIERIYVLPPYQSMRIGQQLFDHAVALAKARAYTKVWLAVWEQNHKAIQFYTRNGFTVFDTCTFTLGNDVQNDLMMALTL</sequence>
<dbReference type="CDD" id="cd04301">
    <property type="entry name" value="NAT_SF"/>
    <property type="match status" value="1"/>
</dbReference>
<dbReference type="SUPFAM" id="SSF55729">
    <property type="entry name" value="Acyl-CoA N-acyltransferases (Nat)"/>
    <property type="match status" value="1"/>
</dbReference>
<name>A0A327R2W1_9BACT</name>
<dbReference type="GO" id="GO:0016747">
    <property type="term" value="F:acyltransferase activity, transferring groups other than amino-acyl groups"/>
    <property type="evidence" value="ECO:0007669"/>
    <property type="project" value="InterPro"/>
</dbReference>
<accession>A0A327R2W1</accession>
<gene>
    <name evidence="4" type="ORF">LX64_00874</name>
</gene>
<comment type="caution">
    <text evidence="4">The sequence shown here is derived from an EMBL/GenBank/DDBJ whole genome shotgun (WGS) entry which is preliminary data.</text>
</comment>
<evidence type="ECO:0000256" key="1">
    <source>
        <dbReference type="ARBA" id="ARBA00022679"/>
    </source>
</evidence>
<keyword evidence="5" id="KW-1185">Reference proteome</keyword>
<dbReference type="InterPro" id="IPR016181">
    <property type="entry name" value="Acyl_CoA_acyltransferase"/>
</dbReference>